<feature type="transmembrane region" description="Helical" evidence="1">
    <location>
        <begin position="29"/>
        <end position="48"/>
    </location>
</feature>
<accession>A0ABV0JVX9</accession>
<dbReference type="Proteomes" id="UP001442494">
    <property type="component" value="Unassembled WGS sequence"/>
</dbReference>
<evidence type="ECO:0000313" key="3">
    <source>
        <dbReference type="Proteomes" id="UP001442494"/>
    </source>
</evidence>
<protein>
    <submittedName>
        <fullName evidence="2">Uncharacterized protein</fullName>
    </submittedName>
</protein>
<gene>
    <name evidence="2" type="ORF">NDI37_24485</name>
</gene>
<proteinExistence type="predicted"/>
<keyword evidence="1" id="KW-0472">Membrane</keyword>
<dbReference type="EMBL" id="JAMPKK010000078">
    <property type="protein sequence ID" value="MEP0867610.1"/>
    <property type="molecule type" value="Genomic_DNA"/>
</dbReference>
<keyword evidence="3" id="KW-1185">Reference proteome</keyword>
<keyword evidence="1" id="KW-1133">Transmembrane helix</keyword>
<dbReference type="RefSeq" id="WP_190427633.1">
    <property type="nucleotide sequence ID" value="NZ_JAMPKK010000078.1"/>
</dbReference>
<organism evidence="2 3">
    <name type="scientific">Funiculus sociatus GB2-A5</name>
    <dbReference type="NCBI Taxonomy" id="2933946"/>
    <lineage>
        <taxon>Bacteria</taxon>
        <taxon>Bacillati</taxon>
        <taxon>Cyanobacteriota</taxon>
        <taxon>Cyanophyceae</taxon>
        <taxon>Coleofasciculales</taxon>
        <taxon>Coleofasciculaceae</taxon>
        <taxon>Funiculus</taxon>
    </lineage>
</organism>
<name>A0ABV0JVX9_9CYAN</name>
<reference evidence="2 3" key="1">
    <citation type="submission" date="2022-04" db="EMBL/GenBank/DDBJ databases">
        <title>Positive selection, recombination, and allopatry shape intraspecific diversity of widespread and dominant cyanobacteria.</title>
        <authorList>
            <person name="Wei J."/>
            <person name="Shu W."/>
            <person name="Hu C."/>
        </authorList>
    </citation>
    <scope>NUCLEOTIDE SEQUENCE [LARGE SCALE GENOMIC DNA]</scope>
    <source>
        <strain evidence="2 3">GB2-A5</strain>
    </source>
</reference>
<sequence>MPTSYSVTSSVKPADQNALTQADVSGNTVAGVLLIVIPLSIVLGSVLYKKFRPKHRATLLLEQIEILERIWRISPENKY</sequence>
<evidence type="ECO:0000256" key="1">
    <source>
        <dbReference type="SAM" id="Phobius"/>
    </source>
</evidence>
<keyword evidence="1" id="KW-0812">Transmembrane</keyword>
<comment type="caution">
    <text evidence="2">The sequence shown here is derived from an EMBL/GenBank/DDBJ whole genome shotgun (WGS) entry which is preliminary data.</text>
</comment>
<evidence type="ECO:0000313" key="2">
    <source>
        <dbReference type="EMBL" id="MEP0867610.1"/>
    </source>
</evidence>